<dbReference type="OrthoDB" id="6366319at2759"/>
<accession>N6U0T6</accession>
<feature type="binding site" evidence="8">
    <location>
        <position position="35"/>
    </location>
    <ligand>
        <name>Na(+)</name>
        <dbReference type="ChEBI" id="CHEBI:29101"/>
        <label>1</label>
    </ligand>
</feature>
<feature type="transmembrane region" description="Helical" evidence="10">
    <location>
        <begin position="412"/>
        <end position="443"/>
    </location>
</feature>
<dbReference type="PROSITE" id="PS51257">
    <property type="entry name" value="PROKAR_LIPOPROTEIN"/>
    <property type="match status" value="1"/>
</dbReference>
<dbReference type="PANTHER" id="PTHR11616">
    <property type="entry name" value="SODIUM/CHLORIDE DEPENDENT TRANSPORTER"/>
    <property type="match status" value="1"/>
</dbReference>
<organism evidence="11">
    <name type="scientific">Dendroctonus ponderosae</name>
    <name type="common">Mountain pine beetle</name>
    <dbReference type="NCBI Taxonomy" id="77166"/>
    <lineage>
        <taxon>Eukaryota</taxon>
        <taxon>Metazoa</taxon>
        <taxon>Ecdysozoa</taxon>
        <taxon>Arthropoda</taxon>
        <taxon>Hexapoda</taxon>
        <taxon>Insecta</taxon>
        <taxon>Pterygota</taxon>
        <taxon>Neoptera</taxon>
        <taxon>Endopterygota</taxon>
        <taxon>Coleoptera</taxon>
        <taxon>Polyphaga</taxon>
        <taxon>Cucujiformia</taxon>
        <taxon>Curculionidae</taxon>
        <taxon>Scolytinae</taxon>
        <taxon>Dendroctonus</taxon>
    </lineage>
</organism>
<dbReference type="SUPFAM" id="SSF161070">
    <property type="entry name" value="SNF-like"/>
    <property type="match status" value="1"/>
</dbReference>
<feature type="transmembrane region" description="Helical" evidence="10">
    <location>
        <begin position="182"/>
        <end position="204"/>
    </location>
</feature>
<comment type="similarity">
    <text evidence="2">Belongs to the sodium:neurotransmitter symporter (SNF) (TC 2.A.22) family.</text>
</comment>
<feature type="transmembrane region" description="Helical" evidence="10">
    <location>
        <begin position="536"/>
        <end position="557"/>
    </location>
</feature>
<evidence type="ECO:0000256" key="4">
    <source>
        <dbReference type="ARBA" id="ARBA00022692"/>
    </source>
</evidence>
<dbReference type="GO" id="GO:0005886">
    <property type="term" value="C:plasma membrane"/>
    <property type="evidence" value="ECO:0007669"/>
    <property type="project" value="TreeGrafter"/>
</dbReference>
<dbReference type="GO" id="GO:0089718">
    <property type="term" value="P:amino acid import across plasma membrane"/>
    <property type="evidence" value="ECO:0007669"/>
    <property type="project" value="TreeGrafter"/>
</dbReference>
<name>N6U0T6_DENPD</name>
<dbReference type="GO" id="GO:0046872">
    <property type="term" value="F:metal ion binding"/>
    <property type="evidence" value="ECO:0007669"/>
    <property type="project" value="UniProtKB-KW"/>
</dbReference>
<protein>
    <submittedName>
        <fullName evidence="11">Uncharacterized protein</fullName>
    </submittedName>
</protein>
<feature type="non-terminal residue" evidence="11">
    <location>
        <position position="1"/>
    </location>
</feature>
<feature type="transmembrane region" description="Helical" evidence="10">
    <location>
        <begin position="271"/>
        <end position="288"/>
    </location>
</feature>
<keyword evidence="8" id="KW-0915">Sodium</keyword>
<dbReference type="PANTHER" id="PTHR11616:SF323">
    <property type="entry name" value="SODIUM-DEPENDENT TRANSPORTER BEDRAGGLED"/>
    <property type="match status" value="1"/>
</dbReference>
<dbReference type="EMBL" id="KB632275">
    <property type="protein sequence ID" value="ERL91127.1"/>
    <property type="molecule type" value="Genomic_DNA"/>
</dbReference>
<dbReference type="PROSITE" id="PS50267">
    <property type="entry name" value="NA_NEUROTRAN_SYMP_3"/>
    <property type="match status" value="1"/>
</dbReference>
<keyword evidence="5" id="KW-0769">Symport</keyword>
<evidence type="ECO:0000256" key="6">
    <source>
        <dbReference type="ARBA" id="ARBA00022989"/>
    </source>
</evidence>
<evidence type="ECO:0000256" key="3">
    <source>
        <dbReference type="ARBA" id="ARBA00022448"/>
    </source>
</evidence>
<keyword evidence="6 10" id="KW-1133">Transmembrane helix</keyword>
<dbReference type="GO" id="GO:0015179">
    <property type="term" value="F:L-amino acid transmembrane transporter activity"/>
    <property type="evidence" value="ECO:0007669"/>
    <property type="project" value="TreeGrafter"/>
</dbReference>
<dbReference type="PRINTS" id="PR00176">
    <property type="entry name" value="NANEUSMPORT"/>
</dbReference>
<evidence type="ECO:0000313" key="11">
    <source>
        <dbReference type="EMBL" id="ENN72157.1"/>
    </source>
</evidence>
<evidence type="ECO:0000256" key="9">
    <source>
        <dbReference type="SAM" id="MobiDB-lite"/>
    </source>
</evidence>
<evidence type="ECO:0000256" key="8">
    <source>
        <dbReference type="PIRSR" id="PIRSR600175-1"/>
    </source>
</evidence>
<evidence type="ECO:0000313" key="12">
    <source>
        <dbReference type="EMBL" id="ERL91127.1"/>
    </source>
</evidence>
<dbReference type="Proteomes" id="UP000030742">
    <property type="component" value="Unassembled WGS sequence"/>
</dbReference>
<proteinExistence type="inferred from homology"/>
<dbReference type="AlphaFoldDB" id="N6U0T6"/>
<dbReference type="InterPro" id="IPR000175">
    <property type="entry name" value="Na/ntran_symport"/>
</dbReference>
<dbReference type="EMBL" id="KB741239">
    <property type="protein sequence ID" value="ENN72157.1"/>
    <property type="molecule type" value="Genomic_DNA"/>
</dbReference>
<dbReference type="HOGENOM" id="CLU_006345_1_0_1"/>
<feature type="compositionally biased region" description="Basic and acidic residues" evidence="9">
    <location>
        <begin position="779"/>
        <end position="788"/>
    </location>
</feature>
<dbReference type="GO" id="GO:0005283">
    <property type="term" value="F:amino acid:sodium symporter activity"/>
    <property type="evidence" value="ECO:0007669"/>
    <property type="project" value="TreeGrafter"/>
</dbReference>
<feature type="transmembrane region" description="Helical" evidence="10">
    <location>
        <begin position="57"/>
        <end position="79"/>
    </location>
</feature>
<evidence type="ECO:0000256" key="7">
    <source>
        <dbReference type="ARBA" id="ARBA00023136"/>
    </source>
</evidence>
<feature type="transmembrane region" description="Helical" evidence="10">
    <location>
        <begin position="31"/>
        <end position="51"/>
    </location>
</feature>
<feature type="transmembrane region" description="Helical" evidence="10">
    <location>
        <begin position="455"/>
        <end position="482"/>
    </location>
</feature>
<evidence type="ECO:0000256" key="5">
    <source>
        <dbReference type="ARBA" id="ARBA00022847"/>
    </source>
</evidence>
<feature type="compositionally biased region" description="Pro residues" evidence="9">
    <location>
        <begin position="651"/>
        <end position="662"/>
    </location>
</feature>
<evidence type="ECO:0000256" key="2">
    <source>
        <dbReference type="ARBA" id="ARBA00006459"/>
    </source>
</evidence>
<reference evidence="11 13" key="1">
    <citation type="journal article" date="2013" name="Genome Biol.">
        <title>Draft genome of the mountain pine beetle, Dendroctonus ponderosae Hopkins, a major forest pest.</title>
        <authorList>
            <person name="Keeling C.I."/>
            <person name="Yuen M.M."/>
            <person name="Liao N.Y."/>
            <person name="Docking T.R."/>
            <person name="Chan S.K."/>
            <person name="Taylor G.A."/>
            <person name="Palmquist D.L."/>
            <person name="Jackman S.D."/>
            <person name="Nguyen A."/>
            <person name="Li M."/>
            <person name="Henderson H."/>
            <person name="Janes J.K."/>
            <person name="Zhao Y."/>
            <person name="Pandoh P."/>
            <person name="Moore R."/>
            <person name="Sperling F.A."/>
            <person name="Huber D.P."/>
            <person name="Birol I."/>
            <person name="Jones S.J."/>
            <person name="Bohlmann J."/>
        </authorList>
    </citation>
    <scope>NUCLEOTIDE SEQUENCE</scope>
</reference>
<evidence type="ECO:0000256" key="1">
    <source>
        <dbReference type="ARBA" id="ARBA00004141"/>
    </source>
</evidence>
<feature type="transmembrane region" description="Helical" evidence="10">
    <location>
        <begin position="216"/>
        <end position="236"/>
    </location>
</feature>
<evidence type="ECO:0000313" key="13">
    <source>
        <dbReference type="Proteomes" id="UP000030742"/>
    </source>
</evidence>
<feature type="transmembrane region" description="Helical" evidence="10">
    <location>
        <begin position="488"/>
        <end position="506"/>
    </location>
</feature>
<keyword evidence="3" id="KW-0813">Transport</keyword>
<feature type="region of interest" description="Disordered" evidence="9">
    <location>
        <begin position="768"/>
        <end position="789"/>
    </location>
</feature>
<keyword evidence="7 10" id="KW-0472">Membrane</keyword>
<feature type="binding site" evidence="8">
    <location>
        <position position="42"/>
    </location>
    <ligand>
        <name>Na(+)</name>
        <dbReference type="ChEBI" id="CHEBI:29101"/>
        <label>1</label>
    </ligand>
</feature>
<feature type="transmembrane region" description="Helical" evidence="10">
    <location>
        <begin position="300"/>
        <end position="323"/>
    </location>
</feature>
<gene>
    <name evidence="12" type="ORF">D910_08468</name>
    <name evidence="11" type="ORF">YQE_11214</name>
</gene>
<dbReference type="OMA" id="MDMWRIS"/>
<sequence length="829" mass="92430">MQNLRACERANEMPEAESPLGKWPHSLSSMMACLGCTLGLFNISRFAVLTIHFGANFIFQFILLSLVFGLPLFTLQLCLGQQLGTGVIDMWRISPLFQGVGVSLLITQALTGLYSIVGVSWMFVYFQDSFITAVDKYRWAQPFIFYRKDAQPPINGSYKLSETVPDYFSGVVLQRYHLPNGVAYGTIKFQSAFNLAVVWTVIFVSLSKGLRSYGKVIYVFTLLPVFGTFVLCAKILGLMPPEFVNIIFPETSWGEFFLNSRSWLAAAQETFLTWGLLGAAIMQIASHNKHKHLLQRDSSLIAVITISVLLLMAFLANTCVQILRSYGYSYYPSSFERITSYQFLRQAKDSLPATISNTPVRYMRHNSFILGEQVIRPGADGAHESGYQVLRLATEILPATFAVMGADQVSPFWAVLTYFILIMFGIAQQLAIWHCVITGIMAIKPKVLKKWDSTITFFSCACGFILGLPMATELGIYVVYFMDYTLGSIWWLVIVIVLQIMAVFLVRGRPYSGDTVVTALFSPNNHSYIVSWAPPLLAFNWNVILPVVLTVLCIATFKNGSFRDMFIWHHVPFADYWPLWARQLGSMMQLLPVLCVPFVAVIQSYRYLNNGPTDILDRIQLLYRPPLGEHMEDISVAATMSAANPTNLPSEDPPPKYTPPPSYTTATGARLAKFLRQSIRRSMRRIVNVLGEGSSSAGTSRSRPSVQNVAQAPPPNYNAVFVEMNVSINPDDADEARISTLERLRNLQGSPNALTAAEVASILRSSFRRSRMRSPASSPEHRDFDDHGVGSLSAEHLVDAAAPIGETSLVIDHVQDQARKAHNEDLSVI</sequence>
<keyword evidence="8" id="KW-0479">Metal-binding</keyword>
<feature type="transmembrane region" description="Helical" evidence="10">
    <location>
        <begin position="100"/>
        <end position="126"/>
    </location>
</feature>
<evidence type="ECO:0000256" key="10">
    <source>
        <dbReference type="SAM" id="Phobius"/>
    </source>
</evidence>
<feature type="region of interest" description="Disordered" evidence="9">
    <location>
        <begin position="643"/>
        <end position="663"/>
    </location>
</feature>
<dbReference type="InterPro" id="IPR037272">
    <property type="entry name" value="SNS_sf"/>
</dbReference>
<keyword evidence="4 10" id="KW-0812">Transmembrane</keyword>
<dbReference type="Pfam" id="PF00209">
    <property type="entry name" value="SNF"/>
    <property type="match status" value="1"/>
</dbReference>
<comment type="subcellular location">
    <subcellularLocation>
        <location evidence="1">Membrane</location>
        <topology evidence="1">Multi-pass membrane protein</topology>
    </subcellularLocation>
</comment>